<keyword evidence="1" id="KW-0472">Membrane</keyword>
<sequence>MMWRRIVRARWRQRLDAWRFASGRSDYFDYLHAVLLGAQGRLTVRELFDRDAARHGPRTVRGRLSRDWARACEASGGDLHATWLGCFPADELALVRAAQAYGNARLLACFQALSDHLTLLIGARRMLWATLGSAAVALLVASLLLLALPHWTVPALQQAFQGLPAAYLGGWSGALFAGAEWLRVWGVWLPVGIAAALAAGLYSLPHGRGSLRRFLDRYGPWRLYRQVQALRLLALVSILLLPGAGVSTQLRPVILLLLEDASPWLGGHLEHIADRIDQGLAGAAAFDTGLLDRDLYWYLEDMTAARGLQAALQAAHRRMAGRWLDRVRLQAMALRWTALLLGVAVVLGIGLWHYAALDELRRGWMMFHAGS</sequence>
<keyword evidence="1" id="KW-1133">Transmembrane helix</keyword>
<keyword evidence="1" id="KW-0812">Transmembrane</keyword>
<evidence type="ECO:0000313" key="3">
    <source>
        <dbReference type="EMBL" id="XDJ99998.1"/>
    </source>
</evidence>
<feature type="transmembrane region" description="Helical" evidence="1">
    <location>
        <begin position="126"/>
        <end position="148"/>
    </location>
</feature>
<dbReference type="RefSeq" id="WP_368650023.1">
    <property type="nucleotide sequence ID" value="NZ_CP158270.1"/>
</dbReference>
<reference evidence="2" key="1">
    <citation type="submission" date="2024-05" db="EMBL/GenBank/DDBJ databases">
        <authorList>
            <person name="Luo Y.-C."/>
            <person name="Nicholds J."/>
            <person name="Mortimer T."/>
            <person name="Maboni G."/>
        </authorList>
    </citation>
    <scope>NUCLEOTIDE SEQUENCE</scope>
    <source>
        <strain evidence="3">124566</strain>
        <strain evidence="2">130308</strain>
    </source>
</reference>
<evidence type="ECO:0000256" key="1">
    <source>
        <dbReference type="SAM" id="Phobius"/>
    </source>
</evidence>
<protein>
    <recommendedName>
        <fullName evidence="4">General secretion pathway protein</fullName>
    </recommendedName>
</protein>
<organism evidence="2">
    <name type="scientific">Castellaniella ginsengisoli</name>
    <dbReference type="NCBI Taxonomy" id="546114"/>
    <lineage>
        <taxon>Bacteria</taxon>
        <taxon>Pseudomonadati</taxon>
        <taxon>Pseudomonadota</taxon>
        <taxon>Betaproteobacteria</taxon>
        <taxon>Burkholderiales</taxon>
        <taxon>Alcaligenaceae</taxon>
        <taxon>Castellaniella</taxon>
    </lineage>
</organism>
<dbReference type="AlphaFoldDB" id="A0AB39GJK4"/>
<feature type="transmembrane region" description="Helical" evidence="1">
    <location>
        <begin position="185"/>
        <end position="204"/>
    </location>
</feature>
<evidence type="ECO:0000313" key="2">
    <source>
        <dbReference type="EMBL" id="XDJ90420.1"/>
    </source>
</evidence>
<dbReference type="EMBL" id="CP158272">
    <property type="protein sequence ID" value="XDJ99998.1"/>
    <property type="molecule type" value="Genomic_DNA"/>
</dbReference>
<gene>
    <name evidence="3" type="ORF">ABRZ11_06205</name>
    <name evidence="2" type="ORF">ABRZ12_12300</name>
</gene>
<feature type="transmembrane region" description="Helical" evidence="1">
    <location>
        <begin position="232"/>
        <end position="258"/>
    </location>
</feature>
<feature type="transmembrane region" description="Helical" evidence="1">
    <location>
        <begin position="333"/>
        <end position="357"/>
    </location>
</feature>
<evidence type="ECO:0008006" key="4">
    <source>
        <dbReference type="Google" id="ProtNLM"/>
    </source>
</evidence>
<name>A0AB39GJK4_9BURK</name>
<accession>A0AB39GJK4</accession>
<proteinExistence type="predicted"/>
<dbReference type="EMBL" id="CP158270">
    <property type="protein sequence ID" value="XDJ90420.1"/>
    <property type="molecule type" value="Genomic_DNA"/>
</dbReference>